<dbReference type="Proteomes" id="UP000306236">
    <property type="component" value="Unassembled WGS sequence"/>
</dbReference>
<dbReference type="CDD" id="cd00483">
    <property type="entry name" value="HPPK"/>
    <property type="match status" value="1"/>
</dbReference>
<keyword evidence="9" id="KW-0289">Folate biosynthesis</keyword>
<evidence type="ECO:0000259" key="13">
    <source>
        <dbReference type="PROSITE" id="PS00794"/>
    </source>
</evidence>
<accession>A0A4S5BSG9</accession>
<evidence type="ECO:0000256" key="9">
    <source>
        <dbReference type="ARBA" id="ARBA00022909"/>
    </source>
</evidence>
<comment type="caution">
    <text evidence="14">The sequence shown here is derived from an EMBL/GenBank/DDBJ whole genome shotgun (WGS) entry which is preliminary data.</text>
</comment>
<evidence type="ECO:0000313" key="14">
    <source>
        <dbReference type="EMBL" id="THJ35540.1"/>
    </source>
</evidence>
<evidence type="ECO:0000256" key="4">
    <source>
        <dbReference type="ARBA" id="ARBA00016218"/>
    </source>
</evidence>
<comment type="similarity">
    <text evidence="2">Belongs to the HPPK family.</text>
</comment>
<dbReference type="GO" id="GO:0016301">
    <property type="term" value="F:kinase activity"/>
    <property type="evidence" value="ECO:0007669"/>
    <property type="project" value="UniProtKB-KW"/>
</dbReference>
<evidence type="ECO:0000256" key="2">
    <source>
        <dbReference type="ARBA" id="ARBA00005810"/>
    </source>
</evidence>
<comment type="function">
    <text evidence="10">Catalyzes the transfer of pyrophosphate from adenosine triphosphate (ATP) to 6-hydroxymethyl-7,8-dihydropterin, an enzymatic step in folate biosynthesis pathway.</text>
</comment>
<protein>
    <recommendedName>
        <fullName evidence="4">2-amino-4-hydroxy-6-hydroxymethyldihydropteridine pyrophosphokinase</fullName>
        <ecNumber evidence="3">2.7.6.3</ecNumber>
    </recommendedName>
    <alternativeName>
        <fullName evidence="11">6-hydroxymethyl-7,8-dihydropterin pyrophosphokinase</fullName>
    </alternativeName>
    <alternativeName>
        <fullName evidence="12">7,8-dihydro-6-hydroxymethylpterin-pyrophosphokinase</fullName>
    </alternativeName>
</protein>
<dbReference type="AlphaFoldDB" id="A0A4S5BSG9"/>
<evidence type="ECO:0000256" key="6">
    <source>
        <dbReference type="ARBA" id="ARBA00022741"/>
    </source>
</evidence>
<dbReference type="UniPathway" id="UPA00077">
    <property type="reaction ID" value="UER00155"/>
</dbReference>
<evidence type="ECO:0000313" key="15">
    <source>
        <dbReference type="Proteomes" id="UP000306236"/>
    </source>
</evidence>
<dbReference type="RefSeq" id="WP_136405139.1">
    <property type="nucleotide sequence ID" value="NZ_SSWX01000003.1"/>
</dbReference>
<dbReference type="Pfam" id="PF01288">
    <property type="entry name" value="HPPK"/>
    <property type="match status" value="1"/>
</dbReference>
<name>A0A4S5BSG9_9BURK</name>
<reference evidence="14 15" key="1">
    <citation type="submission" date="2019-04" db="EMBL/GenBank/DDBJ databases">
        <title>Lampropedia sp YIM MLB12 draf genome.</title>
        <authorList>
            <person name="Wang Y.-X."/>
        </authorList>
    </citation>
    <scope>NUCLEOTIDE SEQUENCE [LARGE SCALE GENOMIC DNA]</scope>
    <source>
        <strain evidence="14 15">YIM MLB12</strain>
    </source>
</reference>
<evidence type="ECO:0000256" key="12">
    <source>
        <dbReference type="ARBA" id="ARBA00033413"/>
    </source>
</evidence>
<evidence type="ECO:0000256" key="11">
    <source>
        <dbReference type="ARBA" id="ARBA00029766"/>
    </source>
</evidence>
<keyword evidence="8" id="KW-0067">ATP-binding</keyword>
<dbReference type="GO" id="GO:0046654">
    <property type="term" value="P:tetrahydrofolate biosynthetic process"/>
    <property type="evidence" value="ECO:0007669"/>
    <property type="project" value="UniProtKB-UniPathway"/>
</dbReference>
<dbReference type="PANTHER" id="PTHR43071">
    <property type="entry name" value="2-AMINO-4-HYDROXY-6-HYDROXYMETHYLDIHYDROPTERIDINE PYROPHOSPHOKINASE"/>
    <property type="match status" value="1"/>
</dbReference>
<dbReference type="OrthoDB" id="9808041at2"/>
<keyword evidence="7 14" id="KW-0418">Kinase</keyword>
<evidence type="ECO:0000256" key="1">
    <source>
        <dbReference type="ARBA" id="ARBA00005051"/>
    </source>
</evidence>
<dbReference type="Gene3D" id="3.30.70.560">
    <property type="entry name" value="7,8-Dihydro-6-hydroxymethylpterin-pyrophosphokinase HPPK"/>
    <property type="match status" value="1"/>
</dbReference>
<evidence type="ECO:0000256" key="5">
    <source>
        <dbReference type="ARBA" id="ARBA00022679"/>
    </source>
</evidence>
<dbReference type="PROSITE" id="PS00794">
    <property type="entry name" value="HPPK"/>
    <property type="match status" value="1"/>
</dbReference>
<dbReference type="EMBL" id="SSWX01000003">
    <property type="protein sequence ID" value="THJ35540.1"/>
    <property type="molecule type" value="Genomic_DNA"/>
</dbReference>
<dbReference type="PANTHER" id="PTHR43071:SF1">
    <property type="entry name" value="2-AMINO-4-HYDROXY-6-HYDROXYMETHYLDIHYDROPTERIDINE PYROPHOSPHOKINASE"/>
    <property type="match status" value="1"/>
</dbReference>
<dbReference type="InterPro" id="IPR000550">
    <property type="entry name" value="Hppk"/>
</dbReference>
<keyword evidence="6" id="KW-0547">Nucleotide-binding</keyword>
<evidence type="ECO:0000256" key="10">
    <source>
        <dbReference type="ARBA" id="ARBA00029409"/>
    </source>
</evidence>
<dbReference type="NCBIfam" id="TIGR01498">
    <property type="entry name" value="folK"/>
    <property type="match status" value="1"/>
</dbReference>
<proteinExistence type="inferred from homology"/>
<gene>
    <name evidence="14" type="primary">folK</name>
    <name evidence="14" type="ORF">E8K88_02785</name>
</gene>
<evidence type="ECO:0000256" key="7">
    <source>
        <dbReference type="ARBA" id="ARBA00022777"/>
    </source>
</evidence>
<dbReference type="EC" id="2.7.6.3" evidence="3"/>
<keyword evidence="5 14" id="KW-0808">Transferase</keyword>
<organism evidence="14 15">
    <name type="scientific">Lampropedia aestuarii</name>
    <dbReference type="NCBI Taxonomy" id="2562762"/>
    <lineage>
        <taxon>Bacteria</taxon>
        <taxon>Pseudomonadati</taxon>
        <taxon>Pseudomonadota</taxon>
        <taxon>Betaproteobacteria</taxon>
        <taxon>Burkholderiales</taxon>
        <taxon>Comamonadaceae</taxon>
        <taxon>Lampropedia</taxon>
    </lineage>
</organism>
<dbReference type="GO" id="GO:0046656">
    <property type="term" value="P:folic acid biosynthetic process"/>
    <property type="evidence" value="ECO:0007669"/>
    <property type="project" value="UniProtKB-KW"/>
</dbReference>
<feature type="domain" description="7,8-dihydro-6-hydroxymethylpterin-pyrophosphokinase" evidence="13">
    <location>
        <begin position="105"/>
        <end position="116"/>
    </location>
</feature>
<keyword evidence="15" id="KW-1185">Reference proteome</keyword>
<dbReference type="SUPFAM" id="SSF55083">
    <property type="entry name" value="6-hydroxymethyl-7,8-dihydropterin pyrophosphokinase, HPPK"/>
    <property type="match status" value="1"/>
</dbReference>
<dbReference type="GO" id="GO:0005524">
    <property type="term" value="F:ATP binding"/>
    <property type="evidence" value="ECO:0007669"/>
    <property type="project" value="UniProtKB-KW"/>
</dbReference>
<comment type="pathway">
    <text evidence="1">Cofactor biosynthesis; tetrahydrofolate biosynthesis; 2-amino-4-hydroxy-6-hydroxymethyl-7,8-dihydropteridine diphosphate from 7,8-dihydroneopterin triphosphate: step 4/4.</text>
</comment>
<dbReference type="GO" id="GO:0003848">
    <property type="term" value="F:2-amino-4-hydroxy-6-hydroxymethyldihydropteridine diphosphokinase activity"/>
    <property type="evidence" value="ECO:0007669"/>
    <property type="project" value="UniProtKB-EC"/>
</dbReference>
<sequence length="186" mass="20112">MNKLPAAASINATGSFDLPAIAWIGLGANLGDARQTLSDAACAIDAWPHSRIEAASALYRSTPIDADGPDYTNAVIRISTALDPLQLLHALQALELAAGRLRPYRNAPRSLDLDVLCYEAAGQAVALDTPELSLPHPRMHERAFVLRPMHSIDPAKVPPEQLQATQAQFLEPLPSNEQWRWLPVGA</sequence>
<evidence type="ECO:0000256" key="8">
    <source>
        <dbReference type="ARBA" id="ARBA00022840"/>
    </source>
</evidence>
<dbReference type="InterPro" id="IPR035907">
    <property type="entry name" value="Hppk_sf"/>
</dbReference>
<evidence type="ECO:0000256" key="3">
    <source>
        <dbReference type="ARBA" id="ARBA00013253"/>
    </source>
</evidence>